<organism evidence="2 3">
    <name type="scientific">Alicyclobacillus vulcanalis</name>
    <dbReference type="NCBI Taxonomy" id="252246"/>
    <lineage>
        <taxon>Bacteria</taxon>
        <taxon>Bacillati</taxon>
        <taxon>Bacillota</taxon>
        <taxon>Bacilli</taxon>
        <taxon>Bacillales</taxon>
        <taxon>Alicyclobacillaceae</taxon>
        <taxon>Alicyclobacillus</taxon>
    </lineage>
</organism>
<evidence type="ECO:0000256" key="1">
    <source>
        <dbReference type="SAM" id="Phobius"/>
    </source>
</evidence>
<reference evidence="3" key="1">
    <citation type="submission" date="2017-01" db="EMBL/GenBank/DDBJ databases">
        <authorList>
            <person name="Varghese N."/>
            <person name="Submissions S."/>
        </authorList>
    </citation>
    <scope>NUCLEOTIDE SEQUENCE [LARGE SCALE GENOMIC DNA]</scope>
    <source>
        <strain evidence="3">DSM 16176</strain>
    </source>
</reference>
<feature type="transmembrane region" description="Helical" evidence="1">
    <location>
        <begin position="67"/>
        <end position="88"/>
    </location>
</feature>
<accession>A0A1N7MFI4</accession>
<dbReference type="OrthoDB" id="2692225at2"/>
<keyword evidence="3" id="KW-1185">Reference proteome</keyword>
<sequence length="89" mass="9499">MHVSSVWLWCGAVLLGALVASQFFQKPSRAFLWMLRGLVVGCLLMVVVDVIGSYLGFHLPVNPVTVLAAGFLGLPGLAALAVLHLWVLA</sequence>
<dbReference type="AlphaFoldDB" id="A0A1N7MFI4"/>
<evidence type="ECO:0000313" key="3">
    <source>
        <dbReference type="Proteomes" id="UP000186156"/>
    </source>
</evidence>
<dbReference type="Proteomes" id="UP000186156">
    <property type="component" value="Unassembled WGS sequence"/>
</dbReference>
<dbReference type="STRING" id="252246.SAMN05421799_105111"/>
<dbReference type="EMBL" id="FTOO01000005">
    <property type="protein sequence ID" value="SIS84827.1"/>
    <property type="molecule type" value="Genomic_DNA"/>
</dbReference>
<proteinExistence type="predicted"/>
<dbReference type="InterPro" id="IPR010001">
    <property type="entry name" value="BofA"/>
</dbReference>
<keyword evidence="1" id="KW-0812">Transmembrane</keyword>
<keyword evidence="1" id="KW-0472">Membrane</keyword>
<dbReference type="RefSeq" id="WP_076346640.1">
    <property type="nucleotide sequence ID" value="NZ_FTOO01000005.1"/>
</dbReference>
<feature type="transmembrane region" description="Helical" evidence="1">
    <location>
        <begin position="6"/>
        <end position="24"/>
    </location>
</feature>
<name>A0A1N7MFI4_9BACL</name>
<dbReference type="Pfam" id="PF07441">
    <property type="entry name" value="BofA"/>
    <property type="match status" value="1"/>
</dbReference>
<evidence type="ECO:0000313" key="2">
    <source>
        <dbReference type="EMBL" id="SIS84827.1"/>
    </source>
</evidence>
<gene>
    <name evidence="2" type="ORF">SAMN05421799_105111</name>
</gene>
<feature type="transmembrane region" description="Helical" evidence="1">
    <location>
        <begin position="31"/>
        <end position="55"/>
    </location>
</feature>
<keyword evidence="1" id="KW-1133">Transmembrane helix</keyword>
<protein>
    <submittedName>
        <fullName evidence="2">Inhibitor of the pro-sigma K processing machinery</fullName>
    </submittedName>
</protein>
<dbReference type="NCBIfam" id="TIGR02862">
    <property type="entry name" value="spore_BofA"/>
    <property type="match status" value="1"/>
</dbReference>